<feature type="compositionally biased region" description="Basic and acidic residues" evidence="1">
    <location>
        <begin position="1872"/>
        <end position="1881"/>
    </location>
</feature>
<dbReference type="Proteomes" id="UP000694888">
    <property type="component" value="Unplaced"/>
</dbReference>
<feature type="compositionally biased region" description="Polar residues" evidence="1">
    <location>
        <begin position="1513"/>
        <end position="1522"/>
    </location>
</feature>
<protein>
    <submittedName>
        <fullName evidence="5">Uncharacterized protein LOC101860867</fullName>
    </submittedName>
</protein>
<feature type="compositionally biased region" description="Polar residues" evidence="1">
    <location>
        <begin position="1922"/>
        <end position="1938"/>
    </location>
</feature>
<evidence type="ECO:0000256" key="3">
    <source>
        <dbReference type="SAM" id="SignalP"/>
    </source>
</evidence>
<evidence type="ECO:0000313" key="5">
    <source>
        <dbReference type="RefSeq" id="XP_012940733.1"/>
    </source>
</evidence>
<feature type="region of interest" description="Disordered" evidence="1">
    <location>
        <begin position="747"/>
        <end position="771"/>
    </location>
</feature>
<gene>
    <name evidence="5" type="primary">LOC101860867</name>
</gene>
<evidence type="ECO:0000256" key="1">
    <source>
        <dbReference type="SAM" id="MobiDB-lite"/>
    </source>
</evidence>
<feature type="region of interest" description="Disordered" evidence="1">
    <location>
        <begin position="1916"/>
        <end position="1941"/>
    </location>
</feature>
<proteinExistence type="predicted"/>
<feature type="region of interest" description="Disordered" evidence="1">
    <location>
        <begin position="1157"/>
        <end position="1189"/>
    </location>
</feature>
<dbReference type="GeneID" id="101860867"/>
<feature type="compositionally biased region" description="Basic and acidic residues" evidence="1">
    <location>
        <begin position="1446"/>
        <end position="1506"/>
    </location>
</feature>
<feature type="compositionally biased region" description="Basic and acidic residues" evidence="1">
    <location>
        <begin position="1834"/>
        <end position="1847"/>
    </location>
</feature>
<feature type="region of interest" description="Disordered" evidence="1">
    <location>
        <begin position="691"/>
        <end position="717"/>
    </location>
</feature>
<feature type="signal peptide" evidence="3">
    <location>
        <begin position="1"/>
        <end position="21"/>
    </location>
</feature>
<feature type="region of interest" description="Disordered" evidence="1">
    <location>
        <begin position="1426"/>
        <end position="1563"/>
    </location>
</feature>
<feature type="chain" id="PRO_5045114251" evidence="3">
    <location>
        <begin position="22"/>
        <end position="2024"/>
    </location>
</feature>
<feature type="region of interest" description="Disordered" evidence="1">
    <location>
        <begin position="1960"/>
        <end position="2024"/>
    </location>
</feature>
<reference evidence="5" key="1">
    <citation type="submission" date="2025-08" db="UniProtKB">
        <authorList>
            <consortium name="RefSeq"/>
        </authorList>
    </citation>
    <scope>IDENTIFICATION</scope>
</reference>
<keyword evidence="2" id="KW-1133">Transmembrane helix</keyword>
<feature type="region of interest" description="Disordered" evidence="1">
    <location>
        <begin position="177"/>
        <end position="234"/>
    </location>
</feature>
<feature type="compositionally biased region" description="Polar residues" evidence="1">
    <location>
        <begin position="2003"/>
        <end position="2018"/>
    </location>
</feature>
<evidence type="ECO:0000313" key="4">
    <source>
        <dbReference type="Proteomes" id="UP000694888"/>
    </source>
</evidence>
<keyword evidence="3" id="KW-0732">Signal</keyword>
<feature type="compositionally biased region" description="Basic residues" evidence="1">
    <location>
        <begin position="1538"/>
        <end position="1551"/>
    </location>
</feature>
<keyword evidence="4" id="KW-1185">Reference proteome</keyword>
<keyword evidence="2" id="KW-0812">Transmembrane</keyword>
<organism evidence="4 5">
    <name type="scientific">Aplysia californica</name>
    <name type="common">California sea hare</name>
    <dbReference type="NCBI Taxonomy" id="6500"/>
    <lineage>
        <taxon>Eukaryota</taxon>
        <taxon>Metazoa</taxon>
        <taxon>Spiralia</taxon>
        <taxon>Lophotrochozoa</taxon>
        <taxon>Mollusca</taxon>
        <taxon>Gastropoda</taxon>
        <taxon>Heterobranchia</taxon>
        <taxon>Euthyneura</taxon>
        <taxon>Tectipleura</taxon>
        <taxon>Aplysiida</taxon>
        <taxon>Aplysioidea</taxon>
        <taxon>Aplysiidae</taxon>
        <taxon>Aplysia</taxon>
    </lineage>
</organism>
<sequence>MMSKWLIQFATFIALTLCAYAAVVNQVTPPPLPKSCSRDVKVITCKDRGNLNAEDVAQAVLFDDGVDVLIIRPVSGQCHCGIMSVARKLKDADTLVASSARCDLKDVKNCGFNISLKNPILVGGLFLSKNESGLNWVIKHHMLTTWYEMEDIDCNKTRMTLYQGLLKDLHRAEKDSLEQKKKFKPRATSSGHRSWVGKNGHRDLSRARSVPDQQSEKESSTSASPNLDREQNDLSSLSELELQETLKAELRSFKFNKQSVHKRSAQSKTVVNIQEKFENGLHRKKDGAGFWHLNKLRKRTWECFGLPKSLNTEQYNKEQIDSFVCQHEKHLFQTGPSEEWLTYDKQGIPPTPWALSSNHSRGVLKTDKSRQKVIAPNVKKSQRQSFIEDLDYPNTLRGRHERDNDQSEDGINAHEYKRATTSKASRSPEDKTVRSYHIRTKNPSLTNSADRPLMCNTLTCLRKRHDLRRRSATPKATPLFVVPHRVYVAGEFYSLFEGWRLLAALQRDRAMRELADTVHRSADVHRPSARDNLPVLEPVLSLPPGLVALMGKDVGFRESRGKTDISSLETESVNVATDHVTDTYNYTGPVSTTASVPVAAATHAKSKPSVSDRAAFDHRIKSFVVFVVAIIGIISVVAALLILAVKEKRLQMGFLPYPESPRRDPEQSRRRRELLLEHERLQDERRTIYPDYPGVETKKEPEWPPINNVTQPTTPRKRHEASSFFKRHPKSIQTPVEADFRTVPKHPATGDEFTSEGLVEEQEPLPTKTPFLGGKHILVDFGETDEASAIGKPATGKHDVDHDKKQKSSLLIPETTVPTAKDKNTNMTTVGWNTKNAFVVLSDSSRICGPTKFHRNIEQMEAPVTDAHPRIEEQIRGLELHNINQNQETFNDTYHRSRYDGGPAMCKAKGVCPDTSGELSRGCQLRLNSKLYGRLISCNGNRETSPFLRGQTSPTRHGTHKTFCNVGNAVDPLRKNRDMPTTELRHFVTSFGPTALNKETEQDLTHIEKNGTKTSESVLERHDSAMSPPEFKILSTEQEHNNTRLWKHNFKVEHSQKPGGCDVRKKNMGKNEVLGPQRSDAVTGCGRSEGSSHLVSFLDSITHEKHGIMRYNHRDLRFQSKEHDSELGTAFSLSPSKYLENLSRRVPVHKTCLPLEHSSINNNNNNNTGGRNNTSTRGSRNPSTLCRGRTTGRRGRVFCVKSFSNKRRGRWMAKHANRKNGAPAERAQGFDMVGPWNLHCCYQHKTRRKAVSLIYKTFNRKTDGMCSNYTRVVGETTWSEGLIGFSKMCGRKSASSVWRSHLSNNFYCYKSGENIQPKQTMLTMGEPPLVPLDANNNGGTLVRESTNGNSQRQETERRSEMLVQYPDDITSSRGVSNFAPGEVINVSGSRVDKVYPVTASAVLSLGKAYPLNEWRSQACSDTEEENEGLYRTAIPPQDHNCNFMNFRKEKDEERKKKKERKDNEDMQKKKGMKKKEDMKKRDIDARDEARKKKKEQKDMEKNRENAKQPAELPSTSGSPPDQSKTHRPRSDSLILMTLKKRTPKIKKKTNLVKKSAPEDKGISDGFHGFLKHFEPHHETVSSAPDSRRNFPQAVFLDPPTPSSPLATTEEEEPRRVVVEKPAILTSRRYLRPLELYKGGDPHENAGISTSRSKKAELFSINISQAMKNSLGMEPKGDTGDTYQQRQPPVTFDDVMSQAQPPEMAPPLIPEPTKLTMNEGVVWPSTFATAPPYTSPGYDSHGVQQPVGVVRVLNASLIPASPSEGVVGHLKVPMPTWVSPLYRSYGVGGPYGPHGPFYPKTEEYWKCVETVPKQTTKSVRTMWFPFIAIQRWKTKQQENRPNGIEDRNRRAKSGKANGEQGKIPLLIFGRSNRSQEKDKSDKTTVSSSHSDNEPYGNMLEDAHAVTGRKKKVSFQLLEPPMKTETSTAQDQRQATSLQDTGALADTPAVPKITFGDEQANLAHTPTENEEVEPSSYVTGEDEIPNYSSGEYNTTSSKPEDPTLNLDTFQDQETLNQDGTINIPEH</sequence>
<name>A0ABM1A4K8_APLCA</name>
<feature type="region of interest" description="Disordered" evidence="1">
    <location>
        <begin position="1833"/>
        <end position="1896"/>
    </location>
</feature>
<feature type="region of interest" description="Disordered" evidence="1">
    <location>
        <begin position="352"/>
        <end position="435"/>
    </location>
</feature>
<feature type="compositionally biased region" description="Basic and acidic residues" evidence="1">
    <location>
        <begin position="398"/>
        <end position="418"/>
    </location>
</feature>
<keyword evidence="2" id="KW-0472">Membrane</keyword>
<dbReference type="RefSeq" id="XP_012940733.1">
    <property type="nucleotide sequence ID" value="XM_013085279.2"/>
</dbReference>
<accession>A0ABM1A4K8</accession>
<feature type="transmembrane region" description="Helical" evidence="2">
    <location>
        <begin position="623"/>
        <end position="645"/>
    </location>
</feature>
<feature type="compositionally biased region" description="Low complexity" evidence="1">
    <location>
        <begin position="1161"/>
        <end position="1181"/>
    </location>
</feature>
<feature type="compositionally biased region" description="Polar residues" evidence="1">
    <location>
        <begin position="1984"/>
        <end position="1995"/>
    </location>
</feature>
<evidence type="ECO:0000256" key="2">
    <source>
        <dbReference type="SAM" id="Phobius"/>
    </source>
</evidence>
<feature type="region of interest" description="Disordered" evidence="1">
    <location>
        <begin position="1595"/>
        <end position="1614"/>
    </location>
</feature>